<gene>
    <name evidence="2" type="ORF">ACFSJD_03925</name>
</gene>
<dbReference type="Gene3D" id="1.10.10.10">
    <property type="entry name" value="Winged helix-like DNA-binding domain superfamily/Winged helix DNA-binding domain"/>
    <property type="match status" value="1"/>
</dbReference>
<dbReference type="InterPro" id="IPR005471">
    <property type="entry name" value="Tscrpt_reg_IclR_N"/>
</dbReference>
<dbReference type="RefSeq" id="WP_379658920.1">
    <property type="nucleotide sequence ID" value="NZ_JBHUCO010000004.1"/>
</dbReference>
<dbReference type="Pfam" id="PF13365">
    <property type="entry name" value="Trypsin_2"/>
    <property type="match status" value="1"/>
</dbReference>
<evidence type="ECO:0000313" key="3">
    <source>
        <dbReference type="Proteomes" id="UP001597114"/>
    </source>
</evidence>
<sequence>MTVVHADKIISRSWGSGVVVRVAGRTADVLTNRHVVDGAVRVRVELGRLAWSGRVLPAPSTGRIADVLAGIDAEAAAMPREELLGSVADLDLALVRISTDEHPQVTLAPVVPGAASAEGSPVTLVGLPHQSFPVDGPGAVWDNRTAEQPRPVVAGGIAAPGRWVATPGADRWDLVIAGSPWVALGSSGGPVLAGQGADERLVGVAHSITISVLDLDGTQARATLAVGASAVRAYLAATWAPDDPAPTRRHPDVVPGRWGDSPALTAAAQRSLDRARVALVRAGALTGDRPREIAELVEQAREAAAFAGFLTRRYPEPFAAGIRDVEDQAATATDRLWTLLADRAEQATTADDLPSGFIDALMSAAGRLPAPLPMAVDLRRSEHRRLFDQLLAVLAPLSGRLGDGAARAALVELIDEAFDLVLGTSREQGEVPVRWRGGPALAAARWGLARIERLVVRHGELALPPGAVAGLAGVVTETLADARLLTLHDPGPVADRLDALQRWLAEAGRLRGPPPGGREGGAVAVVRNTGVPTRLDDTEYAQVLRVLDAMRDSLREVGREHRAYRRADPGGVWAEFAPRLYAVPGWNAALPQRFAVVEFVAPDPVEPGRAAVFVDAEVLARLVLLPEPWRQQLAERERARLERATEDAVQAMPLPAAPALLALVRPELGYGVSTGTLSPGEQRWLAVRFALWLGEQPPSVDGGTIAADWERLRSEMESIGLGRLRTELVAFRLVDVHGRRWTVTLRHVQAEIDRLVRGRLLGRDFGALLDAHLDTRLDGGSDRRAEAVQRAVLVAKVIIARVRRHEIAAAERLDRAEATRLPALRTLLSQVAAGPGTALTLLRRTALPGPAEQARMVLDRLVASGLLRAGRGGDTYGPVDRVIGLLERVDARDGLPDGPVHALLDETAAVLSTRPVLWQESTADQIARLLTLLTALPELGVQVDAGRPTYLDLLHTVGTTPAGLGAGDLLSAVPGGAASDVTAAISVLRAAGLVHVEVQDAVRYLLGVPVRRVLGDLAYRDEIEERDYRRELDALLGLLRQVPAAADGAADRLGAVVARLRTIEGSPLHPDADRGGLWEPGPTSYGAVLLTVRRSPGVNTVGLARELNLEDSSVRDTVRRLTRLGLVQITHKARGGDSYLLRAPVLALLDALADPRRVADPSYREALLDLAELLMRQGRSRPPLAVLAEAVARLREIPASPLETHGRVHELYEPPPVSFLDLLMAIGAVPGSGNLEIALALGANAEFIRATTVHRFVPRLVTVTRRVLRWDSSYPVMASPGSPFAPDPESASYHRTKFTYELTDLGRIFLEAVRDPSTVADPHDRAALHRAALLLRRNPGRDRFSMDALIDSVARLLDRGGTEAAGPRTVTRGSSLRATLDAVAAAVGFVGGADLAQQDVPAVKLRLARFAEWGLLELGHASDLRSVYRMPAHTRRLLHDLDHRVSVLDRRYREALDALAGWFDRPASLQVGVVSTRRIEAALQAVRDLPEGALPALPRVGTRQLLDAVAAADGVTLAQLAATTSARPWALVTRLHALHRWGVVDRWIDPTAGTRSREYRYSLPGHTRALLRDVDGRSLQPDPGYLVLLDEFAGWLDRPIDRGRDGWSRRIDAVLAAIRDLPGSPLPASLAPQENSVRHMLDVMDRTGVMTVGEIAAAVTGVVSTVLGQRLAALYEAGLLERLPAGARHHTTTRFAYSVPEHTRRLLSDVDGREVLRDAEYAAALEELAHRLGSPAPLKPGTAQASEFVTLVGVIRGLAASPLPSRGPAPMTSYRGTLDAIGAAGESGITAEELAALPPGLGMVPMRQRLRLLLGWGLVERVSGAGRGARSGSRVYRLPEPVRRLLAASDDPSSFVAEESRARLRALDELLSTPAAKLGPGSRQKVTEAVEAVRALPYSPLRDQRLGPRPESVRATLDALDAPGGATVAEVAEGTGTAETAVRGRVFTLADWGLVVVLSGGTRGPAPRRYGLPAHTRRLLQDLDDPEAIADPRYRAAAAHLAELLARSAGLRPEQRGTRELADVLDVIRALRAGPLSTQRLHRPADSVWATIEAVAAAPDGIGAEELTGTTGMLPVPQMRHRLHVLADWGLLRIRRGAAGRKLYSVPAVTRLLLADLAEPARIADPDYRAAAQRLAPLLAQNANLLPGSPRTPELIRALAVVHELEAGPLGRGPQVPADSLRGTLLALAAAGRPVPAAWLARAQQLREHGVVGRLAVLHRWHLVHREIDWNGPGSAPEVVHSLTQDTRRLLAELADPAGIDAPRYRAAVEDLVVLLGTATNTETSATREVVLAGLDAVAGIEDGPLAAFARLASPDSPRATLDALVAAPDGLTVAALVPITGLDRTAVRLRLATFLDWGLVVRDPGPGPGARRSYVYRPGPDTAALLAELDRPETHAGARRLLSPLAVQLAGSDRLAPGSPSARRTAEVLQAVRAIPDGPLPARRPHAPSNSVRAVLQALDRASEGLTTAELAARLPGTDVAGLRERLPVLVGWGLVWQIRDTRPGRNPRDLVYRLPDETVRLLRALVTVPVHPVNERQQALRDLVAALDRPSRLQPGHATTDAVARAIDAVRALPRGPLSARGPPAAPNSVRGTLDALVAAPAGVTAEELAQRAGTSKPPMHVRLRALVRLGLVERRPDGSPRGGVYVLADGISELLAALAAAPLNPATPREAALRALASVFHKPVTLGPGTDAERTATTAMEALRES</sequence>
<accession>A0ABW4ERL0</accession>
<dbReference type="SUPFAM" id="SSF50494">
    <property type="entry name" value="Trypsin-like serine proteases"/>
    <property type="match status" value="1"/>
</dbReference>
<comment type="caution">
    <text evidence="2">The sequence shown here is derived from an EMBL/GenBank/DDBJ whole genome shotgun (WGS) entry which is preliminary data.</text>
</comment>
<dbReference type="InterPro" id="IPR011991">
    <property type="entry name" value="ArsR-like_HTH"/>
</dbReference>
<dbReference type="InterPro" id="IPR036390">
    <property type="entry name" value="WH_DNA-bd_sf"/>
</dbReference>
<dbReference type="Proteomes" id="UP001597114">
    <property type="component" value="Unassembled WGS sequence"/>
</dbReference>
<dbReference type="InterPro" id="IPR009003">
    <property type="entry name" value="Peptidase_S1_PA"/>
</dbReference>
<evidence type="ECO:0000259" key="1">
    <source>
        <dbReference type="Pfam" id="PF09339"/>
    </source>
</evidence>
<dbReference type="Gene3D" id="2.40.10.120">
    <property type="match status" value="1"/>
</dbReference>
<dbReference type="Pfam" id="PF09339">
    <property type="entry name" value="HTH_IclR"/>
    <property type="match status" value="1"/>
</dbReference>
<evidence type="ECO:0000313" key="2">
    <source>
        <dbReference type="EMBL" id="MFD1516620.1"/>
    </source>
</evidence>
<protein>
    <submittedName>
        <fullName evidence="2">Helix-turn-helix domain-containing protein</fullName>
    </submittedName>
</protein>
<dbReference type="CDD" id="cd00090">
    <property type="entry name" value="HTH_ARSR"/>
    <property type="match status" value="1"/>
</dbReference>
<proteinExistence type="predicted"/>
<feature type="domain" description="HTH iclR-type" evidence="1">
    <location>
        <begin position="2596"/>
        <end position="2639"/>
    </location>
</feature>
<name>A0ABW4ERL0_9PSEU</name>
<keyword evidence="3" id="KW-1185">Reference proteome</keyword>
<dbReference type="SUPFAM" id="SSF46785">
    <property type="entry name" value="Winged helix' DNA-binding domain"/>
    <property type="match status" value="2"/>
</dbReference>
<reference evidence="3" key="1">
    <citation type="journal article" date="2019" name="Int. J. Syst. Evol. Microbiol.">
        <title>The Global Catalogue of Microorganisms (GCM) 10K type strain sequencing project: providing services to taxonomists for standard genome sequencing and annotation.</title>
        <authorList>
            <consortium name="The Broad Institute Genomics Platform"/>
            <consortium name="The Broad Institute Genome Sequencing Center for Infectious Disease"/>
            <person name="Wu L."/>
            <person name="Ma J."/>
        </authorList>
    </citation>
    <scope>NUCLEOTIDE SEQUENCE [LARGE SCALE GENOMIC DNA]</scope>
    <source>
        <strain evidence="3">CCM 7043</strain>
    </source>
</reference>
<organism evidence="2 3">
    <name type="scientific">Pseudonocardia yunnanensis</name>
    <dbReference type="NCBI Taxonomy" id="58107"/>
    <lineage>
        <taxon>Bacteria</taxon>
        <taxon>Bacillati</taxon>
        <taxon>Actinomycetota</taxon>
        <taxon>Actinomycetes</taxon>
        <taxon>Pseudonocardiales</taxon>
        <taxon>Pseudonocardiaceae</taxon>
        <taxon>Pseudonocardia</taxon>
    </lineage>
</organism>
<dbReference type="EMBL" id="JBHUCO010000004">
    <property type="protein sequence ID" value="MFD1516620.1"/>
    <property type="molecule type" value="Genomic_DNA"/>
</dbReference>
<dbReference type="InterPro" id="IPR036388">
    <property type="entry name" value="WH-like_DNA-bd_sf"/>
</dbReference>